<name>A0A0B7G0A7_THACB</name>
<sequence length="664" mass="73301">MDSTSHRNINFSSMHIMANSPSSHNQLYLGVESTTDHTSQTQVNVLKQTLDTICSAAKRAPKCESGPTALSSTPDIARKLYGVNGDHASDQLKVAQLEKEWKIDSWIEHLGNKALLDLGDSDSKLFYDSIKKAAETEAGGSDVFSSLHLANQEDLLASEYQKSVWALGKAEFDKAEPSLKEDMTCMVCGGCCAHKDMNATKGGATAMLAFWKANNHLSPPVKLFNKDNDAAMLLSDPSGKIMEVEQRAITVTDAGAIKLCSLAGAAYHHKDDKKGHQDTHVYWFAHNYNQFQCFPDTSNVRYSSYIDAATELCTFHGAYIQYMEHIRRQKVSGALNHLESNIVKALNCPATLAELLSIALYGQIISKPYIRLVRAATVAGTGLADLASLHASVQSHLKSIISNPALVLGLESPETSATLDGLSWDNTDVFKALKDHGPKLPYLSELFVAYCQGALQTWARFTNEFSPGGPISLLTTEQKTKAYMPSTNDANEGALGTWRVWARRFPSLTLHKFNAIAMNRANQAEAYIDSNFTLKQHKWIRAEARQIDSSRLEANRKSKIVDAQADIAKKNEATRSQRTERRNKREEYVAGIKLVLDPEAIRKLTGKELEDQLKVYKKTVVLSSGQTFPAVSKMNVAEKKRMVIGLAERYVSEMALEETNASSV</sequence>
<dbReference type="STRING" id="1108050.A0A0B7G0A7"/>
<evidence type="ECO:0000313" key="2">
    <source>
        <dbReference type="Proteomes" id="UP000059188"/>
    </source>
</evidence>
<dbReference type="EMBL" id="LN679907">
    <property type="protein sequence ID" value="CEL63400.1"/>
    <property type="molecule type" value="Genomic_DNA"/>
</dbReference>
<dbReference type="OrthoDB" id="3052721at2759"/>
<organism evidence="1 2">
    <name type="scientific">Thanatephorus cucumeris (strain AG1-IB / isolate 7/3/14)</name>
    <name type="common">Lettuce bottom rot fungus</name>
    <name type="synonym">Rhizoctonia solani</name>
    <dbReference type="NCBI Taxonomy" id="1108050"/>
    <lineage>
        <taxon>Eukaryota</taxon>
        <taxon>Fungi</taxon>
        <taxon>Dikarya</taxon>
        <taxon>Basidiomycota</taxon>
        <taxon>Agaricomycotina</taxon>
        <taxon>Agaricomycetes</taxon>
        <taxon>Cantharellales</taxon>
        <taxon>Ceratobasidiaceae</taxon>
        <taxon>Rhizoctonia</taxon>
        <taxon>Rhizoctonia solani AG-1</taxon>
    </lineage>
</organism>
<reference evidence="1 2" key="1">
    <citation type="submission" date="2014-11" db="EMBL/GenBank/DDBJ databases">
        <authorList>
            <person name="Wibberg Daniel"/>
        </authorList>
    </citation>
    <scope>NUCLEOTIDE SEQUENCE [LARGE SCALE GENOMIC DNA]</scope>
    <source>
        <strain evidence="1">Rhizoctonia solani AG1-IB 7/3/14</strain>
    </source>
</reference>
<gene>
    <name evidence="1" type="ORF">RSOLAG1IB_12656</name>
</gene>
<proteinExistence type="predicted"/>
<accession>A0A0B7G0A7</accession>
<keyword evidence="2" id="KW-1185">Reference proteome</keyword>
<evidence type="ECO:0000313" key="1">
    <source>
        <dbReference type="EMBL" id="CEL63400.1"/>
    </source>
</evidence>
<protein>
    <submittedName>
        <fullName evidence="1">Uncharacterized protein</fullName>
    </submittedName>
</protein>
<dbReference type="AlphaFoldDB" id="A0A0B7G0A7"/>
<dbReference type="Proteomes" id="UP000059188">
    <property type="component" value="Unassembled WGS sequence"/>
</dbReference>